<keyword evidence="3" id="KW-1185">Reference proteome</keyword>
<evidence type="ECO:0000256" key="1">
    <source>
        <dbReference type="SAM" id="Phobius"/>
    </source>
</evidence>
<evidence type="ECO:0000313" key="2">
    <source>
        <dbReference type="EMBL" id="MDA0160720.1"/>
    </source>
</evidence>
<dbReference type="AlphaFoldDB" id="A0A9X3MQS7"/>
<dbReference type="EMBL" id="JAPDOD010000006">
    <property type="protein sequence ID" value="MDA0160720.1"/>
    <property type="molecule type" value="Genomic_DNA"/>
</dbReference>
<keyword evidence="1" id="KW-0472">Membrane</keyword>
<dbReference type="Proteomes" id="UP001149140">
    <property type="component" value="Unassembled WGS sequence"/>
</dbReference>
<evidence type="ECO:0000313" key="3">
    <source>
        <dbReference type="Proteomes" id="UP001149140"/>
    </source>
</evidence>
<keyword evidence="1" id="KW-0812">Transmembrane</keyword>
<protein>
    <submittedName>
        <fullName evidence="2">Uncharacterized protein</fullName>
    </submittedName>
</protein>
<dbReference type="RefSeq" id="WP_270039710.1">
    <property type="nucleotide sequence ID" value="NZ_JAPDOD010000006.1"/>
</dbReference>
<reference evidence="2" key="1">
    <citation type="submission" date="2022-10" db="EMBL/GenBank/DDBJ databases">
        <title>The WGS of Solirubrobacter ginsenosidimutans DSM 21036.</title>
        <authorList>
            <person name="Jiang Z."/>
        </authorList>
    </citation>
    <scope>NUCLEOTIDE SEQUENCE</scope>
    <source>
        <strain evidence="2">DSM 21036</strain>
    </source>
</reference>
<accession>A0A9X3MQS7</accession>
<name>A0A9X3MQS7_9ACTN</name>
<sequence length="210" mass="22720">MRSTPPATRRDLRRALVVNAATKPANVLVATSIALAGLVLAVPWLLLVAIVCWLALVVQTFFDDDEATRVGERARLSAPRAPLRPLSPEIAARLRAADAARTSIHRAVEESGLGLDDVALEVDALVLALQGHAARAQRIAEFRSDDAPDAVRERIRARLTRLLEEMDHVVSALRTLHAEILLADDLDGEEIVALRDRVQAAAAALEEAFA</sequence>
<gene>
    <name evidence="2" type="ORF">OM076_10625</name>
</gene>
<proteinExistence type="predicted"/>
<organism evidence="2 3">
    <name type="scientific">Solirubrobacter ginsenosidimutans</name>
    <dbReference type="NCBI Taxonomy" id="490573"/>
    <lineage>
        <taxon>Bacteria</taxon>
        <taxon>Bacillati</taxon>
        <taxon>Actinomycetota</taxon>
        <taxon>Thermoleophilia</taxon>
        <taxon>Solirubrobacterales</taxon>
        <taxon>Solirubrobacteraceae</taxon>
        <taxon>Solirubrobacter</taxon>
    </lineage>
</organism>
<feature type="transmembrane region" description="Helical" evidence="1">
    <location>
        <begin position="33"/>
        <end position="56"/>
    </location>
</feature>
<keyword evidence="1" id="KW-1133">Transmembrane helix</keyword>
<comment type="caution">
    <text evidence="2">The sequence shown here is derived from an EMBL/GenBank/DDBJ whole genome shotgun (WGS) entry which is preliminary data.</text>
</comment>